<dbReference type="EMBL" id="GIFC01007854">
    <property type="protein sequence ID" value="MXU89937.1"/>
    <property type="molecule type" value="Transcribed_RNA"/>
</dbReference>
<proteinExistence type="predicted"/>
<sequence>MSKATTVCGLGLAAGSRISSLICRKTSCVERRGRNPNIVSVKTPLSSRYGCNLFSITCSINLPIQDVREIGLRFSISGLFPGFGISVISACFHSFGNSPLLHTWFMYSVSL</sequence>
<reference evidence="1" key="1">
    <citation type="submission" date="2019-12" db="EMBL/GenBank/DDBJ databases">
        <title>An insight into the sialome of adult female Ixodes ricinus ticks feeding for 6 days.</title>
        <authorList>
            <person name="Perner J."/>
            <person name="Ribeiro J.M.C."/>
        </authorList>
    </citation>
    <scope>NUCLEOTIDE SEQUENCE</scope>
    <source>
        <strain evidence="1">Semi-engorged</strain>
        <tissue evidence="1">Salivary glands</tissue>
    </source>
</reference>
<evidence type="ECO:0000313" key="1">
    <source>
        <dbReference type="EMBL" id="MXU89937.1"/>
    </source>
</evidence>
<name>A0A6B0UJR3_IXORI</name>
<accession>A0A6B0UJR3</accession>
<organism evidence="1">
    <name type="scientific">Ixodes ricinus</name>
    <name type="common">Common tick</name>
    <name type="synonym">Acarus ricinus</name>
    <dbReference type="NCBI Taxonomy" id="34613"/>
    <lineage>
        <taxon>Eukaryota</taxon>
        <taxon>Metazoa</taxon>
        <taxon>Ecdysozoa</taxon>
        <taxon>Arthropoda</taxon>
        <taxon>Chelicerata</taxon>
        <taxon>Arachnida</taxon>
        <taxon>Acari</taxon>
        <taxon>Parasitiformes</taxon>
        <taxon>Ixodida</taxon>
        <taxon>Ixodoidea</taxon>
        <taxon>Ixodidae</taxon>
        <taxon>Ixodinae</taxon>
        <taxon>Ixodes</taxon>
    </lineage>
</organism>
<dbReference type="AlphaFoldDB" id="A0A6B0UJR3"/>
<protein>
    <submittedName>
        <fullName evidence="1">Uncharacterized protein</fullName>
    </submittedName>
</protein>